<dbReference type="AlphaFoldDB" id="A0A8H7BK74"/>
<accession>A0A8H7BK74</accession>
<dbReference type="InterPro" id="IPR013126">
    <property type="entry name" value="Hsp_70_fam"/>
</dbReference>
<dbReference type="Gene3D" id="3.90.640.10">
    <property type="entry name" value="Actin, Chain A, domain 4"/>
    <property type="match status" value="1"/>
</dbReference>
<reference evidence="4" key="1">
    <citation type="submission" date="2020-01" db="EMBL/GenBank/DDBJ databases">
        <title>Genome Sequencing of Three Apophysomyces-Like Fungal Strains Confirms a Novel Fungal Genus in the Mucoromycota with divergent Burkholderia-like Endosymbiotic Bacteria.</title>
        <authorList>
            <person name="Stajich J.E."/>
            <person name="Macias A.M."/>
            <person name="Carter-House D."/>
            <person name="Lovett B."/>
            <person name="Kasson L.R."/>
            <person name="Berry K."/>
            <person name="Grigoriev I."/>
            <person name="Chang Y."/>
            <person name="Spatafora J."/>
            <person name="Kasson M.T."/>
        </authorList>
    </citation>
    <scope>NUCLEOTIDE SEQUENCE</scope>
    <source>
        <strain evidence="4">NRRL A-21654</strain>
    </source>
</reference>
<dbReference type="PRINTS" id="PR00301">
    <property type="entry name" value="HEATSHOCK70"/>
</dbReference>
<evidence type="ECO:0000256" key="2">
    <source>
        <dbReference type="ARBA" id="ARBA00022741"/>
    </source>
</evidence>
<evidence type="ECO:0000313" key="5">
    <source>
        <dbReference type="Proteomes" id="UP000605846"/>
    </source>
</evidence>
<dbReference type="GO" id="GO:0005829">
    <property type="term" value="C:cytosol"/>
    <property type="evidence" value="ECO:0007669"/>
    <property type="project" value="TreeGrafter"/>
</dbReference>
<dbReference type="GO" id="GO:0140662">
    <property type="term" value="F:ATP-dependent protein folding chaperone"/>
    <property type="evidence" value="ECO:0007669"/>
    <property type="project" value="InterPro"/>
</dbReference>
<comment type="similarity">
    <text evidence="1">Belongs to the heat shock protein 70 family.</text>
</comment>
<dbReference type="GO" id="GO:0005524">
    <property type="term" value="F:ATP binding"/>
    <property type="evidence" value="ECO:0007669"/>
    <property type="project" value="UniProtKB-KW"/>
</dbReference>
<organism evidence="4 5">
    <name type="scientific">Apophysomyces ossiformis</name>
    <dbReference type="NCBI Taxonomy" id="679940"/>
    <lineage>
        <taxon>Eukaryota</taxon>
        <taxon>Fungi</taxon>
        <taxon>Fungi incertae sedis</taxon>
        <taxon>Mucoromycota</taxon>
        <taxon>Mucoromycotina</taxon>
        <taxon>Mucoromycetes</taxon>
        <taxon>Mucorales</taxon>
        <taxon>Mucorineae</taxon>
        <taxon>Mucoraceae</taxon>
        <taxon>Apophysomyces</taxon>
    </lineage>
</organism>
<dbReference type="Gene3D" id="3.30.30.30">
    <property type="match status" value="1"/>
</dbReference>
<dbReference type="InterPro" id="IPR029047">
    <property type="entry name" value="HSP70_peptide-bd_sf"/>
</dbReference>
<dbReference type="FunFam" id="3.90.640.10:FF:000010">
    <property type="entry name" value="heat shock 70 kDa protein 14"/>
    <property type="match status" value="1"/>
</dbReference>
<keyword evidence="5" id="KW-1185">Reference proteome</keyword>
<dbReference type="OrthoDB" id="29851at2759"/>
<comment type="caution">
    <text evidence="4">The sequence shown here is derived from an EMBL/GenBank/DDBJ whole genome shotgun (WGS) entry which is preliminary data.</text>
</comment>
<dbReference type="SUPFAM" id="SSF53067">
    <property type="entry name" value="Actin-like ATPase domain"/>
    <property type="match status" value="2"/>
</dbReference>
<evidence type="ECO:0000313" key="4">
    <source>
        <dbReference type="EMBL" id="KAF7722742.1"/>
    </source>
</evidence>
<dbReference type="SUPFAM" id="SSF100920">
    <property type="entry name" value="Heat shock protein 70kD (HSP70), peptide-binding domain"/>
    <property type="match status" value="1"/>
</dbReference>
<gene>
    <name evidence="4" type="primary">SSZ1</name>
    <name evidence="4" type="ORF">EC973_002726</name>
</gene>
<dbReference type="Pfam" id="PF00012">
    <property type="entry name" value="HSP70"/>
    <property type="match status" value="1"/>
</dbReference>
<evidence type="ECO:0000256" key="3">
    <source>
        <dbReference type="ARBA" id="ARBA00022840"/>
    </source>
</evidence>
<dbReference type="EMBL" id="JABAYA010000179">
    <property type="protein sequence ID" value="KAF7722742.1"/>
    <property type="molecule type" value="Genomic_DNA"/>
</dbReference>
<dbReference type="GO" id="GO:0005634">
    <property type="term" value="C:nucleus"/>
    <property type="evidence" value="ECO:0007669"/>
    <property type="project" value="TreeGrafter"/>
</dbReference>
<dbReference type="CDD" id="cd10232">
    <property type="entry name" value="ASKHA_NBD_HSP70_ScSsz1p-like"/>
    <property type="match status" value="1"/>
</dbReference>
<keyword evidence="3" id="KW-0067">ATP-binding</keyword>
<dbReference type="PANTHER" id="PTHR45639:SF32">
    <property type="entry name" value="HEAT SHOCK PROTEIN PDR13"/>
    <property type="match status" value="1"/>
</dbReference>
<dbReference type="Proteomes" id="UP000605846">
    <property type="component" value="Unassembled WGS sequence"/>
</dbReference>
<dbReference type="Gene3D" id="2.60.34.10">
    <property type="entry name" value="Substrate Binding Domain Of DNAk, Chain A, domain 1"/>
    <property type="match status" value="1"/>
</dbReference>
<dbReference type="Gene3D" id="3.30.420.40">
    <property type="match status" value="2"/>
</dbReference>
<name>A0A8H7BK74_9FUNG</name>
<protein>
    <submittedName>
        <fullName evidence="4">Hsp70 protein that interacts with Zuo1p</fullName>
    </submittedName>
</protein>
<keyword evidence="2" id="KW-0547">Nucleotide-binding</keyword>
<proteinExistence type="inferred from homology"/>
<dbReference type="InterPro" id="IPR043129">
    <property type="entry name" value="ATPase_NBD"/>
</dbReference>
<sequence length="566" mass="61361">MSETNTVIGINFGTSYTSIAYLNKVNHHYLFHGDEEYLLKRVYPMVCYQEGRADCLANEEGDRQIASVLAFHGEEEVVGSQAKSDIARHPNTTVANFRAVLGKNFAESETLTGSAAPIVNKDNLPAYEITFPEEKKVLTAQEVSAKFLRHIRESAEAFLGTSVNGAVMAVPSYFTEKQREQLTQAAEAAGIKVIQLVHESAAAALAYGIGQQSSTKDPQDKTIVVCDMGGHSFDVTVLTVRSGIYSILATAHDTKLGGASFDDLLINHFVAEFKKKTKVDITSNAKALAKLRGAVEMTKKMLSSANSAPCFVESLAEGLDFHSTINRMRFEILSNKVFAKTLEVIREVLAKADLDPSEIDEVILVGGAARIPKLTVKMGEVFTSETTHIRASEIEPDEVVARGCAIQGSLVAGFDKEDVDASMHPVVTLAPSTQKAIGVVNANGEFVTIIPRGTALPARRVFEFSPASADQTHAYLALHEGDHTIEKTEIPAAPVEVEEGEEPIEEEPEIVTKVVIKPANLLLEAALPLESKDKIEVQVTVDAQTNLSLVMRQKSKVVKAEVTAKQ</sequence>
<evidence type="ECO:0000256" key="1">
    <source>
        <dbReference type="ARBA" id="ARBA00007381"/>
    </source>
</evidence>
<dbReference type="PANTHER" id="PTHR45639">
    <property type="entry name" value="HSC70CB, ISOFORM G-RELATED"/>
    <property type="match status" value="1"/>
</dbReference>